<keyword evidence="6 7" id="KW-0472">Membrane</keyword>
<evidence type="ECO:0000259" key="8">
    <source>
        <dbReference type="PROSITE" id="PS50850"/>
    </source>
</evidence>
<dbReference type="PANTHER" id="PTHR43045:SF1">
    <property type="entry name" value="SHIKIMATE TRANSPORTER"/>
    <property type="match status" value="1"/>
</dbReference>
<feature type="transmembrane region" description="Helical" evidence="7">
    <location>
        <begin position="342"/>
        <end position="369"/>
    </location>
</feature>
<feature type="transmembrane region" description="Helical" evidence="7">
    <location>
        <begin position="202"/>
        <end position="219"/>
    </location>
</feature>
<evidence type="ECO:0000256" key="4">
    <source>
        <dbReference type="ARBA" id="ARBA00022692"/>
    </source>
</evidence>
<evidence type="ECO:0000256" key="3">
    <source>
        <dbReference type="ARBA" id="ARBA00022475"/>
    </source>
</evidence>
<dbReference type="PROSITE" id="PS00217">
    <property type="entry name" value="SUGAR_TRANSPORT_2"/>
    <property type="match status" value="1"/>
</dbReference>
<evidence type="ECO:0000256" key="2">
    <source>
        <dbReference type="ARBA" id="ARBA00022448"/>
    </source>
</evidence>
<feature type="domain" description="Major facilitator superfamily (MFS) profile" evidence="8">
    <location>
        <begin position="26"/>
        <end position="433"/>
    </location>
</feature>
<feature type="transmembrane region" description="Helical" evidence="7">
    <location>
        <begin position="166"/>
        <end position="190"/>
    </location>
</feature>
<dbReference type="CDD" id="cd17369">
    <property type="entry name" value="MFS_ShiA_like"/>
    <property type="match status" value="1"/>
</dbReference>
<keyword evidence="3" id="KW-1003">Cell membrane</keyword>
<dbReference type="SUPFAM" id="SSF103473">
    <property type="entry name" value="MFS general substrate transporter"/>
    <property type="match status" value="1"/>
</dbReference>
<feature type="transmembrane region" description="Helical" evidence="7">
    <location>
        <begin position="136"/>
        <end position="154"/>
    </location>
</feature>
<feature type="transmembrane region" description="Helical" evidence="7">
    <location>
        <begin position="252"/>
        <end position="274"/>
    </location>
</feature>
<reference evidence="9 10" key="1">
    <citation type="journal article" date="2019" name="Int. J. Syst. Evol. Microbiol.">
        <title>The Global Catalogue of Microorganisms (GCM) 10K type strain sequencing project: providing services to taxonomists for standard genome sequencing and annotation.</title>
        <authorList>
            <consortium name="The Broad Institute Genomics Platform"/>
            <consortium name="The Broad Institute Genome Sequencing Center for Infectious Disease"/>
            <person name="Wu L."/>
            <person name="Ma J."/>
        </authorList>
    </citation>
    <scope>NUCLEOTIDE SEQUENCE [LARGE SCALE GENOMIC DNA]</scope>
    <source>
        <strain evidence="9 10">JCM 16034</strain>
    </source>
</reference>
<dbReference type="InterPro" id="IPR020846">
    <property type="entry name" value="MFS_dom"/>
</dbReference>
<dbReference type="PROSITE" id="PS50850">
    <property type="entry name" value="MFS"/>
    <property type="match status" value="1"/>
</dbReference>
<comment type="caution">
    <text evidence="9">The sequence shown here is derived from an EMBL/GenBank/DDBJ whole genome shotgun (WGS) entry which is preliminary data.</text>
</comment>
<evidence type="ECO:0000313" key="9">
    <source>
        <dbReference type="EMBL" id="GAA2199867.1"/>
    </source>
</evidence>
<evidence type="ECO:0000256" key="6">
    <source>
        <dbReference type="ARBA" id="ARBA00023136"/>
    </source>
</evidence>
<feature type="transmembrane region" description="Helical" evidence="7">
    <location>
        <begin position="286"/>
        <end position="305"/>
    </location>
</feature>
<feature type="transmembrane region" description="Helical" evidence="7">
    <location>
        <begin position="317"/>
        <end position="336"/>
    </location>
</feature>
<evidence type="ECO:0000313" key="10">
    <source>
        <dbReference type="Proteomes" id="UP001500432"/>
    </source>
</evidence>
<dbReference type="Pfam" id="PF07690">
    <property type="entry name" value="MFS_1"/>
    <property type="match status" value="1"/>
</dbReference>
<protein>
    <submittedName>
        <fullName evidence="9">MFS transporter</fullName>
    </submittedName>
</protein>
<organism evidence="9 10">
    <name type="scientific">Sinomonas flava</name>
    <dbReference type="NCBI Taxonomy" id="496857"/>
    <lineage>
        <taxon>Bacteria</taxon>
        <taxon>Bacillati</taxon>
        <taxon>Actinomycetota</taxon>
        <taxon>Actinomycetes</taxon>
        <taxon>Micrococcales</taxon>
        <taxon>Micrococcaceae</taxon>
        <taxon>Sinomonas</taxon>
    </lineage>
</organism>
<name>A0ABN3BT78_9MICC</name>
<gene>
    <name evidence="9" type="ORF">GCM10009849_18000</name>
</gene>
<evidence type="ECO:0000256" key="1">
    <source>
        <dbReference type="ARBA" id="ARBA00004651"/>
    </source>
</evidence>
<evidence type="ECO:0000256" key="7">
    <source>
        <dbReference type="SAM" id="Phobius"/>
    </source>
</evidence>
<dbReference type="PANTHER" id="PTHR43045">
    <property type="entry name" value="SHIKIMATE TRANSPORTER"/>
    <property type="match status" value="1"/>
</dbReference>
<dbReference type="Proteomes" id="UP001500432">
    <property type="component" value="Unassembled WGS sequence"/>
</dbReference>
<evidence type="ECO:0000256" key="5">
    <source>
        <dbReference type="ARBA" id="ARBA00022989"/>
    </source>
</evidence>
<dbReference type="InterPro" id="IPR036259">
    <property type="entry name" value="MFS_trans_sf"/>
</dbReference>
<feature type="transmembrane region" description="Helical" evidence="7">
    <location>
        <begin position="64"/>
        <end position="87"/>
    </location>
</feature>
<feature type="transmembrane region" description="Helical" evidence="7">
    <location>
        <begin position="381"/>
        <end position="404"/>
    </location>
</feature>
<dbReference type="InterPro" id="IPR011701">
    <property type="entry name" value="MFS"/>
</dbReference>
<keyword evidence="2" id="KW-0813">Transport</keyword>
<sequence>MAQHTATAPTSPAAGTSLNTPQMRRILASSFVGSAVEYYDFLLYAMAAAVVFNKVFFANLDAGWATFASFGTLAAGYAARPIGGAIFGHFGDRLGRKKMLILSMLMMGLATTAIGLLPTAAAIGVLAPALLVTLRVIQGIAVGGEWGGAMLIALEQAPSGKRGFAASFANMGAPAGAALSTLVMSAMTLLPKAEFLGWGWRVPFLLSAVLVGLALVIRLKVAESPLFQKLEHAAESRRLPIVEVFSRYPRELLLTVLAGVAQFTMAGMVTVWAVSEAVEKGADQTGVLNAKAVAAAAMLATTIVSARMCDRFGRKRILVAGIVAAIAAVFPILWLIGMGTVAGYAVAVILGQAIQGFLFGPLGAFIAEMFPTRVRYTGSSIAYQVSSTIGAGFTPMIAAGIIAATSSTTVLGIAWAAALVVCGVGILLAREGRTRDLASIE</sequence>
<accession>A0ABN3BT78</accession>
<feature type="transmembrane region" description="Helical" evidence="7">
    <location>
        <begin position="99"/>
        <end position="130"/>
    </location>
</feature>
<keyword evidence="10" id="KW-1185">Reference proteome</keyword>
<feature type="transmembrane region" description="Helical" evidence="7">
    <location>
        <begin position="26"/>
        <end position="52"/>
    </location>
</feature>
<dbReference type="EMBL" id="BAAAQW010000005">
    <property type="protein sequence ID" value="GAA2199867.1"/>
    <property type="molecule type" value="Genomic_DNA"/>
</dbReference>
<dbReference type="InterPro" id="IPR005829">
    <property type="entry name" value="Sugar_transporter_CS"/>
</dbReference>
<feature type="transmembrane region" description="Helical" evidence="7">
    <location>
        <begin position="410"/>
        <end position="429"/>
    </location>
</feature>
<comment type="subcellular location">
    <subcellularLocation>
        <location evidence="1">Cell membrane</location>
        <topology evidence="1">Multi-pass membrane protein</topology>
    </subcellularLocation>
</comment>
<proteinExistence type="predicted"/>
<dbReference type="RefSeq" id="WP_344299363.1">
    <property type="nucleotide sequence ID" value="NZ_BAAAQW010000005.1"/>
</dbReference>
<keyword evidence="5 7" id="KW-1133">Transmembrane helix</keyword>
<keyword evidence="4 7" id="KW-0812">Transmembrane</keyword>
<dbReference type="Gene3D" id="1.20.1250.20">
    <property type="entry name" value="MFS general substrate transporter like domains"/>
    <property type="match status" value="2"/>
</dbReference>